<keyword evidence="4 7" id="KW-1133">Transmembrane helix</keyword>
<evidence type="ECO:0000259" key="8">
    <source>
        <dbReference type="Pfam" id="PF00361"/>
    </source>
</evidence>
<organism evidence="9">
    <name type="scientific">Rhizophysa eysenhardtii</name>
    <dbReference type="NCBI Taxonomy" id="2721092"/>
    <lineage>
        <taxon>Eukaryota</taxon>
        <taxon>Metazoa</taxon>
        <taxon>Cnidaria</taxon>
        <taxon>Hydrozoa</taxon>
        <taxon>Hydroidolina</taxon>
        <taxon>Siphonophorae</taxon>
        <taxon>Cystonectae</taxon>
        <taxon>Rhizophysidae</taxon>
        <taxon>Rhizophysa</taxon>
    </lineage>
</organism>
<dbReference type="InterPro" id="IPR001750">
    <property type="entry name" value="ND/Mrp_TM"/>
</dbReference>
<dbReference type="AlphaFoldDB" id="A0A0S2IB40"/>
<evidence type="ECO:0000256" key="2">
    <source>
        <dbReference type="ARBA" id="ARBA00012944"/>
    </source>
</evidence>
<comment type="catalytic activity">
    <reaction evidence="6">
        <text>a ubiquinone + NADH + 5 H(+)(in) = a ubiquinol + NAD(+) + 4 H(+)(out)</text>
        <dbReference type="Rhea" id="RHEA:29091"/>
        <dbReference type="Rhea" id="RHEA-COMP:9565"/>
        <dbReference type="Rhea" id="RHEA-COMP:9566"/>
        <dbReference type="ChEBI" id="CHEBI:15378"/>
        <dbReference type="ChEBI" id="CHEBI:16389"/>
        <dbReference type="ChEBI" id="CHEBI:17976"/>
        <dbReference type="ChEBI" id="CHEBI:57540"/>
        <dbReference type="ChEBI" id="CHEBI:57945"/>
        <dbReference type="EC" id="7.1.1.2"/>
    </reaction>
</comment>
<feature type="transmembrane region" description="Helical" evidence="7">
    <location>
        <begin position="327"/>
        <end position="346"/>
    </location>
</feature>
<feature type="transmembrane region" description="Helical" evidence="7">
    <location>
        <begin position="418"/>
        <end position="442"/>
    </location>
</feature>
<evidence type="ECO:0000256" key="3">
    <source>
        <dbReference type="ARBA" id="ARBA00022692"/>
    </source>
</evidence>
<evidence type="ECO:0000256" key="6">
    <source>
        <dbReference type="ARBA" id="ARBA00049551"/>
    </source>
</evidence>
<dbReference type="Pfam" id="PF00361">
    <property type="entry name" value="Proton_antipo_M"/>
    <property type="match status" value="1"/>
</dbReference>
<reference evidence="9" key="1">
    <citation type="journal article" date="2015" name="PeerJ">
        <title>Phylogenetic analysis of higher-level relationships within Hydroidolina (Cnidaria: Hydrozoa) using mitochondrial genome data and insight into their mitochondrial transcription.</title>
        <authorList>
            <person name="Kayal E."/>
            <person name="Bentlage B."/>
            <person name="Cartwright P."/>
            <person name="Yanagihara A.A."/>
            <person name="Lindsay D.J."/>
            <person name="Hopcroft R.R."/>
            <person name="Collins A.G."/>
        </authorList>
    </citation>
    <scope>NUCLEOTIDE SEQUENCE</scope>
</reference>
<feature type="domain" description="NADH:quinone oxidoreductase/Mrp antiporter transmembrane" evidence="8">
    <location>
        <begin position="101"/>
        <end position="376"/>
    </location>
</feature>
<dbReference type="GO" id="GO:0008137">
    <property type="term" value="F:NADH dehydrogenase (ubiquinone) activity"/>
    <property type="evidence" value="ECO:0007669"/>
    <property type="project" value="UniProtKB-EC"/>
</dbReference>
<evidence type="ECO:0000256" key="7">
    <source>
        <dbReference type="SAM" id="Phobius"/>
    </source>
</evidence>
<proteinExistence type="predicted"/>
<keyword evidence="3 7" id="KW-0812">Transmembrane</keyword>
<feature type="transmembrane region" description="Helical" evidence="7">
    <location>
        <begin position="137"/>
        <end position="157"/>
    </location>
</feature>
<evidence type="ECO:0000313" key="9">
    <source>
        <dbReference type="EMBL" id="ALO20802.1"/>
    </source>
</evidence>
<evidence type="ECO:0000256" key="4">
    <source>
        <dbReference type="ARBA" id="ARBA00022989"/>
    </source>
</evidence>
<feature type="transmembrane region" description="Helical" evidence="7">
    <location>
        <begin position="26"/>
        <end position="43"/>
    </location>
</feature>
<feature type="transmembrane region" description="Helical" evidence="7">
    <location>
        <begin position="178"/>
        <end position="202"/>
    </location>
</feature>
<geneLocation type="mitochondrion" evidence="9"/>
<dbReference type="EMBL" id="KT809335">
    <property type="protein sequence ID" value="ALO20802.1"/>
    <property type="molecule type" value="Genomic_DNA"/>
</dbReference>
<feature type="transmembrane region" description="Helical" evidence="7">
    <location>
        <begin position="366"/>
        <end position="386"/>
    </location>
</feature>
<comment type="subcellular location">
    <subcellularLocation>
        <location evidence="1">Membrane</location>
        <topology evidence="1">Multi-pass membrane protein</topology>
    </subcellularLocation>
</comment>
<feature type="transmembrane region" description="Helical" evidence="7">
    <location>
        <begin position="294"/>
        <end position="315"/>
    </location>
</feature>
<keyword evidence="9" id="KW-0496">Mitochondrion</keyword>
<evidence type="ECO:0000256" key="5">
    <source>
        <dbReference type="ARBA" id="ARBA00023136"/>
    </source>
</evidence>
<feature type="transmembrane region" description="Helical" evidence="7">
    <location>
        <begin position="263"/>
        <end position="282"/>
    </location>
</feature>
<feature type="transmembrane region" description="Helical" evidence="7">
    <location>
        <begin position="238"/>
        <end position="256"/>
    </location>
</feature>
<dbReference type="GO" id="GO:0016020">
    <property type="term" value="C:membrane"/>
    <property type="evidence" value="ECO:0007669"/>
    <property type="project" value="UniProtKB-SubCell"/>
</dbReference>
<dbReference type="PRINTS" id="PR01434">
    <property type="entry name" value="NADHDHGNASE5"/>
</dbReference>
<gene>
    <name evidence="9" type="primary">nad2</name>
</gene>
<keyword evidence="5 7" id="KW-0472">Membrane</keyword>
<feature type="transmembrane region" description="Helical" evidence="7">
    <location>
        <begin position="55"/>
        <end position="72"/>
    </location>
</feature>
<dbReference type="PANTHER" id="PTHR22773">
    <property type="entry name" value="NADH DEHYDROGENASE"/>
    <property type="match status" value="1"/>
</dbReference>
<sequence length="450" mass="51087">MLYIYISSIIFSIFIISKIQNKINKGNISIFVIFLFFILSIYYKDYLMISYLDYSNWKNMVIIFMILIVCVLNNLSKETNLEEWVLTIVILIGSFVVISCDHLLVLYLGLELQTFSLFILISKNKFWIKGSEAGLKYFILGALSSGVFLLGLVLIFSEGYSLTIQNLFSDCWYENKKFSIALMLIILSLFFKIGLFPLHFWIPDVYEGSSWRTLGIVGTLPKISTVYLLIQIKEIPDLLLICALISIIIGTLGALNQSKLKRLLAYSGISHMGFIMLILSISSQGSFTINNVYLLIYMVGLISIIILTSYSILSVNSYLVELSNNKLVNSILGISWIILFLSIAGIPPFSGFISKWLVLWSILEEGYIMSSVICILFSAIAAGYYLRLVKITYFQKDSNFVLWKSVLNSKQDLSSTNFIVLGLCLYITSFLIIKPCPLFLLLENNFININ</sequence>
<protein>
    <recommendedName>
        <fullName evidence="2">NADH:ubiquinone reductase (H(+)-translocating)</fullName>
        <ecNumber evidence="2">7.1.1.2</ecNumber>
    </recommendedName>
</protein>
<evidence type="ECO:0000256" key="1">
    <source>
        <dbReference type="ARBA" id="ARBA00004141"/>
    </source>
</evidence>
<feature type="transmembrane region" description="Helical" evidence="7">
    <location>
        <begin position="84"/>
        <end position="110"/>
    </location>
</feature>
<accession>A0A0S2IB40</accession>
<name>A0A0S2IB40_9CNID</name>
<dbReference type="EC" id="7.1.1.2" evidence="2"/>